<accession>A0AAE8MU58</accession>
<feature type="region of interest" description="Disordered" evidence="1">
    <location>
        <begin position="1"/>
        <end position="21"/>
    </location>
</feature>
<evidence type="ECO:0000313" key="3">
    <source>
        <dbReference type="Proteomes" id="UP001187682"/>
    </source>
</evidence>
<organism evidence="2 3">
    <name type="scientific">Cephalotrichum gorgonifer</name>
    <dbReference type="NCBI Taxonomy" id="2041049"/>
    <lineage>
        <taxon>Eukaryota</taxon>
        <taxon>Fungi</taxon>
        <taxon>Dikarya</taxon>
        <taxon>Ascomycota</taxon>
        <taxon>Pezizomycotina</taxon>
        <taxon>Sordariomycetes</taxon>
        <taxon>Hypocreomycetidae</taxon>
        <taxon>Microascales</taxon>
        <taxon>Microascaceae</taxon>
        <taxon>Cephalotrichum</taxon>
    </lineage>
</organism>
<gene>
    <name evidence="2" type="ORF">DNG_02573</name>
</gene>
<evidence type="ECO:0000256" key="1">
    <source>
        <dbReference type="SAM" id="MobiDB-lite"/>
    </source>
</evidence>
<comment type="caution">
    <text evidence="2">The sequence shown here is derived from an EMBL/GenBank/DDBJ whole genome shotgun (WGS) entry which is preliminary data.</text>
</comment>
<keyword evidence="3" id="KW-1185">Reference proteome</keyword>
<dbReference type="PANTHER" id="PTHR47785">
    <property type="entry name" value="ZN(II)2CYS6 TRANSCRIPTION FACTOR (EUROFUNG)-RELATED-RELATED"/>
    <property type="match status" value="1"/>
</dbReference>
<dbReference type="AlphaFoldDB" id="A0AAE8MU58"/>
<dbReference type="CDD" id="cd12148">
    <property type="entry name" value="fungal_TF_MHR"/>
    <property type="match status" value="1"/>
</dbReference>
<protein>
    <recommendedName>
        <fullName evidence="4">Carboxymuconolactone decarboxylase-like domain-containing protein</fullName>
    </recommendedName>
</protein>
<evidence type="ECO:0008006" key="4">
    <source>
        <dbReference type="Google" id="ProtNLM"/>
    </source>
</evidence>
<dbReference type="Proteomes" id="UP001187682">
    <property type="component" value="Unassembled WGS sequence"/>
</dbReference>
<name>A0AAE8MU58_9PEZI</name>
<dbReference type="PANTHER" id="PTHR47785:SF6">
    <property type="entry name" value="ZN(II)2CYS6 TRANSCRIPTION FACTOR (EUROFUNG)"/>
    <property type="match status" value="1"/>
</dbReference>
<sequence length="609" mass="68799">MGSKVDNSGKEPPTSSVDPQLGELFTKVEKNLQGTELGDERWYIVAASCLVAGPDPEVASQLYLHLCAQPRYRSPEARRALVRRLREALLKAVSIVGVCKPIEAILAIDAVTQAEDKDYSSTREGWKCDEANLERALGWYRKIYTRNAADTIGLFDAHKDFAWVSKHITYGLYLSDRQVLDDIDTEMVVLSAIMGQNLRTETWWHIRGTRRIGVSKGDTQALWDTIYETMGHFGTKLNKVPTVDEVDATILERKRAALPPPHAHPSAPGDLLSRLSLSRVKDLCDNFFATFNLANPILDRKLFTQHTMGVAINSEFGSNMESCLVLVVMALGSLGRMALREAGFRSSFPADPDDARPSQHESGSDGGLMFFNEARKRAGFVNCDNGLQSCQYYLLSGLFYAQLLRPIDWWTMVNRASVCCTGFWACPPEDRDEWVMDMQSRLFWNTAMFEDVLTQELDLPVSNLRQYGDRVPLPKFVEFPGISSFVSMATTSEDHERDSFCHYHFLSQIAHRIILTRMRDSMFASPAAGSWPPGADTTTTTSRGDYPPQALEAELLHQIEQWREQLPEYLQWDDGDLVPSPSSPENILVVSWLRSRYLIARYHLRRPLL</sequence>
<dbReference type="Gene3D" id="1.20.1290.10">
    <property type="entry name" value="AhpD-like"/>
    <property type="match status" value="1"/>
</dbReference>
<dbReference type="SUPFAM" id="SSF69118">
    <property type="entry name" value="AhpD-like"/>
    <property type="match status" value="1"/>
</dbReference>
<dbReference type="InterPro" id="IPR053181">
    <property type="entry name" value="EcdB-like_regulator"/>
</dbReference>
<proteinExistence type="predicted"/>
<feature type="region of interest" description="Disordered" evidence="1">
    <location>
        <begin position="527"/>
        <end position="546"/>
    </location>
</feature>
<reference evidence="2" key="1">
    <citation type="submission" date="2018-03" db="EMBL/GenBank/DDBJ databases">
        <authorList>
            <person name="Guldener U."/>
        </authorList>
    </citation>
    <scope>NUCLEOTIDE SEQUENCE</scope>
</reference>
<evidence type="ECO:0000313" key="2">
    <source>
        <dbReference type="EMBL" id="SPN99722.1"/>
    </source>
</evidence>
<dbReference type="EMBL" id="ONZQ02000003">
    <property type="protein sequence ID" value="SPN99722.1"/>
    <property type="molecule type" value="Genomic_DNA"/>
</dbReference>
<dbReference type="InterPro" id="IPR029032">
    <property type="entry name" value="AhpD-like"/>
</dbReference>